<comment type="caution">
    <text evidence="2">The sequence shown here is derived from an EMBL/GenBank/DDBJ whole genome shotgun (WGS) entry which is preliminary data.</text>
</comment>
<name>A0ABS4KZ56_STRAV</name>
<proteinExistence type="predicted"/>
<dbReference type="InterPro" id="IPR011050">
    <property type="entry name" value="Pectin_lyase_fold/virulence"/>
</dbReference>
<dbReference type="InterPro" id="IPR006626">
    <property type="entry name" value="PbH1"/>
</dbReference>
<evidence type="ECO:0000259" key="1">
    <source>
        <dbReference type="Pfam" id="PF13229"/>
    </source>
</evidence>
<protein>
    <recommendedName>
        <fullName evidence="1">Right handed beta helix domain-containing protein</fullName>
    </recommendedName>
</protein>
<reference evidence="2 3" key="1">
    <citation type="submission" date="2021-03" db="EMBL/GenBank/DDBJ databases">
        <title>Genomic Encyclopedia of Type Strains, Phase IV (KMG-IV): sequencing the most valuable type-strain genomes for metagenomic binning, comparative biology and taxonomic classification.</title>
        <authorList>
            <person name="Goeker M."/>
        </authorList>
    </citation>
    <scope>NUCLEOTIDE SEQUENCE [LARGE SCALE GENOMIC DNA]</scope>
    <source>
        <strain evidence="2 3">DSM 40526</strain>
    </source>
</reference>
<organism evidence="2 3">
    <name type="scientific">Streptomyces avidinii</name>
    <dbReference type="NCBI Taxonomy" id="1895"/>
    <lineage>
        <taxon>Bacteria</taxon>
        <taxon>Bacillati</taxon>
        <taxon>Actinomycetota</taxon>
        <taxon>Actinomycetes</taxon>
        <taxon>Kitasatosporales</taxon>
        <taxon>Streptomycetaceae</taxon>
        <taxon>Streptomyces</taxon>
    </lineage>
</organism>
<dbReference type="Pfam" id="PF13229">
    <property type="entry name" value="Beta_helix"/>
    <property type="match status" value="1"/>
</dbReference>
<evidence type="ECO:0000313" key="3">
    <source>
        <dbReference type="Proteomes" id="UP001519310"/>
    </source>
</evidence>
<dbReference type="SUPFAM" id="SSF51126">
    <property type="entry name" value="Pectin lyase-like"/>
    <property type="match status" value="1"/>
</dbReference>
<dbReference type="SMART" id="SM00710">
    <property type="entry name" value="PbH1"/>
    <property type="match status" value="7"/>
</dbReference>
<feature type="domain" description="Right handed beta helix" evidence="1">
    <location>
        <begin position="155"/>
        <end position="336"/>
    </location>
</feature>
<accession>A0ABS4KZ56</accession>
<sequence>MTVGAIVLLTGCDVLKPYTPPRPPVKGALTFYVDPEGDDEQDGLSEATAWRTLARADQVPFRPGDRLRLKGGERFVGGLTIGPGHAGSASKPVVIDSFGTGRATIATRGTAGITVYNTAGVEIRNLALVGDAKAQRSADGITFFNDRRDGKPLDHVRISGVDVSRFQNGIHLGTGPKSAGFRDIRISDSAVHHNQNAGLATYGPRFTPEKPRYAHEKLVITRVKAYSNPGDPTADDRNTGSGIILGSLRGGTIQQSVSYDNGAKSSARAQEGPEGIWTYDSTRVVIQHNKAYRNHTGSRVDGGGFGLDNNVSSSVLQYNLSYGNDGAGFLMYSGEPTNAHKDNVVRFNYSWDDARKLSWYGGIVAFGTRMRDLDIYHNTVILRSNGIDRPPALRLRNGMSGVRVRNNIFVTNGAPVVDSDTNYTQALVHLQGNDYFSTGDWKLQWGNARYTDLDAWRSRAGQEQMGDVLTGSTADPCLMGAVAPVTDPAGATSLVSQCADKLEGAVRLRSVGVDPGPVDYFGARLRTAPSAGAGQPRAED</sequence>
<dbReference type="InterPro" id="IPR039448">
    <property type="entry name" value="Beta_helix"/>
</dbReference>
<dbReference type="RefSeq" id="WP_308277842.1">
    <property type="nucleotide sequence ID" value="NZ_JAGGLQ010000002.1"/>
</dbReference>
<dbReference type="Gene3D" id="2.160.20.10">
    <property type="entry name" value="Single-stranded right-handed beta-helix, Pectin lyase-like"/>
    <property type="match status" value="1"/>
</dbReference>
<keyword evidence="3" id="KW-1185">Reference proteome</keyword>
<dbReference type="Proteomes" id="UP001519310">
    <property type="component" value="Unassembled WGS sequence"/>
</dbReference>
<dbReference type="InterPro" id="IPR012334">
    <property type="entry name" value="Pectin_lyas_fold"/>
</dbReference>
<dbReference type="EMBL" id="JAGGLQ010000002">
    <property type="protein sequence ID" value="MBP2035312.1"/>
    <property type="molecule type" value="Genomic_DNA"/>
</dbReference>
<gene>
    <name evidence="2" type="ORF">J2Z77_001099</name>
</gene>
<evidence type="ECO:0000313" key="2">
    <source>
        <dbReference type="EMBL" id="MBP2035312.1"/>
    </source>
</evidence>